<dbReference type="CDD" id="cd02440">
    <property type="entry name" value="AdoMet_MTases"/>
    <property type="match status" value="1"/>
</dbReference>
<reference evidence="5" key="2">
    <citation type="submission" date="2023-06" db="EMBL/GenBank/DDBJ databases">
        <authorList>
            <consortium name="Lawrence Berkeley National Laboratory"/>
            <person name="Haridas S."/>
            <person name="Hensen N."/>
            <person name="Bonometti L."/>
            <person name="Westerberg I."/>
            <person name="Brannstrom I.O."/>
            <person name="Guillou S."/>
            <person name="Cros-Aarteil S."/>
            <person name="Calhoun S."/>
            <person name="Kuo A."/>
            <person name="Mondo S."/>
            <person name="Pangilinan J."/>
            <person name="Riley R."/>
            <person name="Labutti K."/>
            <person name="Andreopoulos B."/>
            <person name="Lipzen A."/>
            <person name="Chen C."/>
            <person name="Yanf M."/>
            <person name="Daum C."/>
            <person name="Ng V."/>
            <person name="Clum A."/>
            <person name="Steindorff A."/>
            <person name="Ohm R."/>
            <person name="Martin F."/>
            <person name="Silar P."/>
            <person name="Natvig D."/>
            <person name="Lalanne C."/>
            <person name="Gautier V."/>
            <person name="Ament-Velasquez S.L."/>
            <person name="Kruys A."/>
            <person name="Hutchinson M.I."/>
            <person name="Powell A.J."/>
            <person name="Barry K."/>
            <person name="Miller A.N."/>
            <person name="Grigoriev I.V."/>
            <person name="Debuchy R."/>
            <person name="Gladieux P."/>
            <person name="Thoren M.H."/>
            <person name="Johannesson H."/>
        </authorList>
    </citation>
    <scope>NUCLEOTIDE SEQUENCE</scope>
    <source>
        <strain evidence="5">CBS 118394</strain>
    </source>
</reference>
<evidence type="ECO:0000313" key="5">
    <source>
        <dbReference type="EMBL" id="KAK3312522.1"/>
    </source>
</evidence>
<keyword evidence="6" id="KW-1185">Reference proteome</keyword>
<dbReference type="SUPFAM" id="SSF53335">
    <property type="entry name" value="S-adenosyl-L-methionine-dependent methyltransferases"/>
    <property type="match status" value="1"/>
</dbReference>
<evidence type="ECO:0000256" key="2">
    <source>
        <dbReference type="ARBA" id="ARBA00022603"/>
    </source>
</evidence>
<dbReference type="Pfam" id="PF08241">
    <property type="entry name" value="Methyltransf_11"/>
    <property type="match status" value="1"/>
</dbReference>
<dbReference type="InterPro" id="IPR013216">
    <property type="entry name" value="Methyltransf_11"/>
</dbReference>
<gene>
    <name evidence="5" type="ORF">B0H66DRAFT_570811</name>
</gene>
<dbReference type="EMBL" id="JAUEDM010000009">
    <property type="protein sequence ID" value="KAK3312522.1"/>
    <property type="molecule type" value="Genomic_DNA"/>
</dbReference>
<organism evidence="5 6">
    <name type="scientific">Apodospora peruviana</name>
    <dbReference type="NCBI Taxonomy" id="516989"/>
    <lineage>
        <taxon>Eukaryota</taxon>
        <taxon>Fungi</taxon>
        <taxon>Dikarya</taxon>
        <taxon>Ascomycota</taxon>
        <taxon>Pezizomycotina</taxon>
        <taxon>Sordariomycetes</taxon>
        <taxon>Sordariomycetidae</taxon>
        <taxon>Sordariales</taxon>
        <taxon>Lasiosphaeriaceae</taxon>
        <taxon>Apodospora</taxon>
    </lineage>
</organism>
<evidence type="ECO:0000256" key="1">
    <source>
        <dbReference type="ARBA" id="ARBA00008361"/>
    </source>
</evidence>
<reference evidence="5" key="1">
    <citation type="journal article" date="2023" name="Mol. Phylogenet. Evol.">
        <title>Genome-scale phylogeny and comparative genomics of the fungal order Sordariales.</title>
        <authorList>
            <person name="Hensen N."/>
            <person name="Bonometti L."/>
            <person name="Westerberg I."/>
            <person name="Brannstrom I.O."/>
            <person name="Guillou S."/>
            <person name="Cros-Aarteil S."/>
            <person name="Calhoun S."/>
            <person name="Haridas S."/>
            <person name="Kuo A."/>
            <person name="Mondo S."/>
            <person name="Pangilinan J."/>
            <person name="Riley R."/>
            <person name="LaButti K."/>
            <person name="Andreopoulos B."/>
            <person name="Lipzen A."/>
            <person name="Chen C."/>
            <person name="Yan M."/>
            <person name="Daum C."/>
            <person name="Ng V."/>
            <person name="Clum A."/>
            <person name="Steindorff A."/>
            <person name="Ohm R.A."/>
            <person name="Martin F."/>
            <person name="Silar P."/>
            <person name="Natvig D.O."/>
            <person name="Lalanne C."/>
            <person name="Gautier V."/>
            <person name="Ament-Velasquez S.L."/>
            <person name="Kruys A."/>
            <person name="Hutchinson M.I."/>
            <person name="Powell A.J."/>
            <person name="Barry K."/>
            <person name="Miller A.N."/>
            <person name="Grigoriev I.V."/>
            <person name="Debuchy R."/>
            <person name="Gladieux P."/>
            <person name="Hiltunen Thoren M."/>
            <person name="Johannesson H."/>
        </authorList>
    </citation>
    <scope>NUCLEOTIDE SEQUENCE</scope>
    <source>
        <strain evidence="5">CBS 118394</strain>
    </source>
</reference>
<dbReference type="InterPro" id="IPR029063">
    <property type="entry name" value="SAM-dependent_MTases_sf"/>
</dbReference>
<dbReference type="GO" id="GO:0032259">
    <property type="term" value="P:methylation"/>
    <property type="evidence" value="ECO:0007669"/>
    <property type="project" value="UniProtKB-KW"/>
</dbReference>
<dbReference type="AlphaFoldDB" id="A0AAE0HTX6"/>
<dbReference type="PANTHER" id="PTHR44942:SF4">
    <property type="entry name" value="METHYLTRANSFERASE TYPE 11 DOMAIN-CONTAINING PROTEIN"/>
    <property type="match status" value="1"/>
</dbReference>
<evidence type="ECO:0000313" key="6">
    <source>
        <dbReference type="Proteomes" id="UP001283341"/>
    </source>
</evidence>
<proteinExistence type="inferred from homology"/>
<evidence type="ECO:0000256" key="3">
    <source>
        <dbReference type="ARBA" id="ARBA00022679"/>
    </source>
</evidence>
<comment type="caution">
    <text evidence="5">The sequence shown here is derived from an EMBL/GenBank/DDBJ whole genome shotgun (WGS) entry which is preliminary data.</text>
</comment>
<dbReference type="GO" id="GO:0008757">
    <property type="term" value="F:S-adenosylmethionine-dependent methyltransferase activity"/>
    <property type="evidence" value="ECO:0007669"/>
    <property type="project" value="InterPro"/>
</dbReference>
<dbReference type="PANTHER" id="PTHR44942">
    <property type="entry name" value="METHYLTRANSF_11 DOMAIN-CONTAINING PROTEIN"/>
    <property type="match status" value="1"/>
</dbReference>
<dbReference type="InterPro" id="IPR051052">
    <property type="entry name" value="Diverse_substrate_MTase"/>
</dbReference>
<protein>
    <recommendedName>
        <fullName evidence="4">Methyltransferase type 11 domain-containing protein</fullName>
    </recommendedName>
</protein>
<name>A0AAE0HTX6_9PEZI</name>
<keyword evidence="3" id="KW-0808">Transferase</keyword>
<accession>A0AAE0HTX6</accession>
<evidence type="ECO:0000259" key="4">
    <source>
        <dbReference type="Pfam" id="PF08241"/>
    </source>
</evidence>
<feature type="domain" description="Methyltransferase type 11" evidence="4">
    <location>
        <begin position="43"/>
        <end position="141"/>
    </location>
</feature>
<comment type="similarity">
    <text evidence="1">Belongs to the methyltransferase superfamily.</text>
</comment>
<sequence length="308" mass="34756">MTPIPFTKAISWDEYMAHRPPYPSSMWKLWLDYHRGPLEVAHDVGAGGGVAANDLANYSPLPIKRIYVSDPGQEHLAFAEKMLKQRHPQIEFVFNSTVAETVWLEDGAVDFVCCCEALHWVDVSEGMPVMARSLRSGGTFAAIYYLPYPKITNSAAAQAAMMRLLDDFAKNTADAAVAGPAWRRGFSNSNIGMDFVPFDAELWTDVRRMEVNVDDEGWPSSKFMAERFGEARNFAVEEGDGRKERWEDESWKKIETPEKLRQILMKFLGATEEIWESQAWSEVLDAAEEVGGLLDLSFMVSMVLARKK</sequence>
<dbReference type="Proteomes" id="UP001283341">
    <property type="component" value="Unassembled WGS sequence"/>
</dbReference>
<keyword evidence="2" id="KW-0489">Methyltransferase</keyword>
<dbReference type="Gene3D" id="3.40.50.150">
    <property type="entry name" value="Vaccinia Virus protein VP39"/>
    <property type="match status" value="1"/>
</dbReference>